<keyword evidence="14 18" id="KW-0443">Lipid metabolism</keyword>
<dbReference type="PANTHER" id="PTHR21257">
    <property type="entry name" value="DELTA(14)-STEROL REDUCTASE"/>
    <property type="match status" value="1"/>
</dbReference>
<evidence type="ECO:0000313" key="22">
    <source>
        <dbReference type="Proteomes" id="UP000694388"/>
    </source>
</evidence>
<keyword evidence="10 18" id="KW-0752">Steroid biosynthesis</keyword>
<keyword evidence="22" id="KW-1185">Reference proteome</keyword>
<dbReference type="PROSITE" id="PS01017">
    <property type="entry name" value="STEROL_REDUCT_1"/>
    <property type="match status" value="1"/>
</dbReference>
<keyword evidence="6 18" id="KW-0444">Lipid biosynthesis</keyword>
<dbReference type="EC" id="1.3.1.70" evidence="18"/>
<feature type="transmembrane region" description="Helical" evidence="18">
    <location>
        <begin position="145"/>
        <end position="168"/>
    </location>
</feature>
<sequence length="518" mass="58119">MPYAVGSDVMCRWPGSDVWFQGQILAYNEETQQYSVVYGDGTQYDLQDDDILSVRSFGLRSHSSRSRSRSQSPGHSSTSSPVTHVSRQRKFNSPGRPASKLKKTYSPSRNKTGIFQEGMQGGYGVGIQKEEESSRVRKKIKAFCVIFRAGAIILPVALLFTMLTLLILCQSPSCSILEPPDLPSMAQLWNTRIFLIYIGWVVFQTALYALPLGKVVEGLPLRNGQKLKYRVNGFHALVLTAITVGLLRYCGADVALLYDHILHFAVSAALVSFLLSLFLYYRALHVPSSELAPAGNTGDHIYDWFLGHELNPRFGSFDLKYFCELRPGLIGWALLDVAYLLKEDQMRGVVSLPMVLVCCFQLLYIGDALWHEECLLSTMDIVREGFGFMLAFGDLAWVPFVYSLQGVFLLTHPRNLHWTAAILIFLLKTAGYMVFRGSNSEKNTFRKNPKDPRVSNLLTIPTSTGKQLLISGWWGILRHPNYLGDLMMALSWSLPCGKPSFSSIFHFPSKLDLLLTVL</sequence>
<keyword evidence="13 18" id="KW-0756">Sterol biosynthesis</keyword>
<keyword evidence="11 18" id="KW-1133">Transmembrane helix</keyword>
<proteinExistence type="inferred from homology"/>
<comment type="pathway">
    <text evidence="3 18">Steroid biosynthesis; cholesterol biosynthesis.</text>
</comment>
<comment type="function">
    <text evidence="18">Catalyzes the reduction of the C14-unsaturated bond of lanosterol, as part of the metabolic pathway leading to cholesterol biosynthesis.</text>
</comment>
<keyword evidence="7 18" id="KW-0153">Cholesterol metabolism</keyword>
<gene>
    <name evidence="21" type="primary">TM7SF2</name>
</gene>
<evidence type="ECO:0000256" key="2">
    <source>
        <dbReference type="ARBA" id="ARBA00004496"/>
    </source>
</evidence>
<organism evidence="21 22">
    <name type="scientific">Eptatretus burgeri</name>
    <name type="common">Inshore hagfish</name>
    <dbReference type="NCBI Taxonomy" id="7764"/>
    <lineage>
        <taxon>Eukaryota</taxon>
        <taxon>Metazoa</taxon>
        <taxon>Chordata</taxon>
        <taxon>Craniata</taxon>
        <taxon>Vertebrata</taxon>
        <taxon>Cyclostomata</taxon>
        <taxon>Myxini</taxon>
        <taxon>Myxiniformes</taxon>
        <taxon>Myxinidae</taxon>
        <taxon>Eptatretinae</taxon>
        <taxon>Eptatretus</taxon>
    </lineage>
</organism>
<evidence type="ECO:0000256" key="19">
    <source>
        <dbReference type="SAM" id="MobiDB-lite"/>
    </source>
</evidence>
<feature type="transmembrane region" description="Helical" evidence="18">
    <location>
        <begin position="416"/>
        <end position="435"/>
    </location>
</feature>
<evidence type="ECO:0000256" key="4">
    <source>
        <dbReference type="ARBA" id="ARBA00005402"/>
    </source>
</evidence>
<feature type="transmembrane region" description="Helical" evidence="18">
    <location>
        <begin position="231"/>
        <end position="249"/>
    </location>
</feature>
<dbReference type="UniPathway" id="UPA00063"/>
<dbReference type="AlphaFoldDB" id="A0A8C4Q6G3"/>
<dbReference type="InterPro" id="IPR018083">
    <property type="entry name" value="Sterol_reductase_CS"/>
</dbReference>
<evidence type="ECO:0000256" key="3">
    <source>
        <dbReference type="ARBA" id="ARBA00004770"/>
    </source>
</evidence>
<evidence type="ECO:0000256" key="8">
    <source>
        <dbReference type="ARBA" id="ARBA00022692"/>
    </source>
</evidence>
<evidence type="ECO:0000256" key="16">
    <source>
        <dbReference type="ARBA" id="ARBA00023166"/>
    </source>
</evidence>
<evidence type="ECO:0000256" key="5">
    <source>
        <dbReference type="ARBA" id="ARBA00022490"/>
    </source>
</evidence>
<reference evidence="21" key="1">
    <citation type="submission" date="2025-08" db="UniProtKB">
        <authorList>
            <consortium name="Ensembl"/>
        </authorList>
    </citation>
    <scope>IDENTIFICATION</scope>
</reference>
<evidence type="ECO:0000256" key="12">
    <source>
        <dbReference type="ARBA" id="ARBA00023002"/>
    </source>
</evidence>
<evidence type="ECO:0000256" key="11">
    <source>
        <dbReference type="ARBA" id="ARBA00022989"/>
    </source>
</evidence>
<dbReference type="Pfam" id="PF09465">
    <property type="entry name" value="LBR_tudor"/>
    <property type="match status" value="1"/>
</dbReference>
<dbReference type="GO" id="GO:0005789">
    <property type="term" value="C:endoplasmic reticulum membrane"/>
    <property type="evidence" value="ECO:0007669"/>
    <property type="project" value="UniProtKB-SubCell"/>
</dbReference>
<feature type="transmembrane region" description="Helical" evidence="18">
    <location>
        <begin position="261"/>
        <end position="281"/>
    </location>
</feature>
<evidence type="ECO:0000259" key="20">
    <source>
        <dbReference type="Pfam" id="PF09465"/>
    </source>
</evidence>
<feature type="region of interest" description="Disordered" evidence="19">
    <location>
        <begin position="62"/>
        <end position="112"/>
    </location>
</feature>
<evidence type="ECO:0000256" key="18">
    <source>
        <dbReference type="RuleBase" id="RU369120"/>
    </source>
</evidence>
<evidence type="ECO:0000256" key="7">
    <source>
        <dbReference type="ARBA" id="ARBA00022548"/>
    </source>
</evidence>
<evidence type="ECO:0000313" key="21">
    <source>
        <dbReference type="Ensembl" id="ENSEBUP00000010699.1"/>
    </source>
</evidence>
<dbReference type="Gene3D" id="1.20.120.1630">
    <property type="match status" value="1"/>
</dbReference>
<dbReference type="InterPro" id="IPR001171">
    <property type="entry name" value="ERG24_DHCR-like"/>
</dbReference>
<dbReference type="SUPFAM" id="SSF63748">
    <property type="entry name" value="Tudor/PWWP/MBT"/>
    <property type="match status" value="1"/>
</dbReference>
<evidence type="ECO:0000256" key="13">
    <source>
        <dbReference type="ARBA" id="ARBA00023011"/>
    </source>
</evidence>
<keyword evidence="15 18" id="KW-0472">Membrane</keyword>
<dbReference type="OMA" id="EWCELRP"/>
<protein>
    <recommendedName>
        <fullName evidence="18">Delta(14)-sterol reductase TM7SF2</fullName>
        <shortName evidence="18">Delta-14-SR</shortName>
        <ecNumber evidence="18">1.3.1.70</ecNumber>
    </recommendedName>
    <alternativeName>
        <fullName evidence="18">3-beta-hydroxysterol Delta (14)-reductase</fullName>
    </alternativeName>
    <alternativeName>
        <fullName evidence="18">C-14 sterol reductase</fullName>
    </alternativeName>
    <alternativeName>
        <fullName evidence="18">Sterol C14-reductase</fullName>
    </alternativeName>
    <alternativeName>
        <fullName evidence="18">Transmembrane 7 superfamily member 2</fullName>
    </alternativeName>
</protein>
<dbReference type="GO" id="GO:0005637">
    <property type="term" value="C:nuclear inner membrane"/>
    <property type="evidence" value="ECO:0007669"/>
    <property type="project" value="TreeGrafter"/>
</dbReference>
<dbReference type="GO" id="GO:0006695">
    <property type="term" value="P:cholesterol biosynthetic process"/>
    <property type="evidence" value="ECO:0007669"/>
    <property type="project" value="UniProtKB-UniRule"/>
</dbReference>
<evidence type="ECO:0000256" key="14">
    <source>
        <dbReference type="ARBA" id="ARBA00023098"/>
    </source>
</evidence>
<feature type="transmembrane region" description="Helical" evidence="18">
    <location>
        <begin position="349"/>
        <end position="366"/>
    </location>
</feature>
<keyword evidence="12 18" id="KW-0560">Oxidoreductase</keyword>
<evidence type="ECO:0000256" key="6">
    <source>
        <dbReference type="ARBA" id="ARBA00022516"/>
    </source>
</evidence>
<dbReference type="Ensembl" id="ENSEBUT00000011251.1">
    <property type="protein sequence ID" value="ENSEBUP00000010699.1"/>
    <property type="gene ID" value="ENSEBUG00000006875.1"/>
</dbReference>
<feature type="compositionally biased region" description="Low complexity" evidence="19">
    <location>
        <begin position="69"/>
        <end position="85"/>
    </location>
</feature>
<evidence type="ECO:0000256" key="10">
    <source>
        <dbReference type="ARBA" id="ARBA00022955"/>
    </source>
</evidence>
<feature type="domain" description="Lamin-B receptor of TUDOR" evidence="20">
    <location>
        <begin position="3"/>
        <end position="51"/>
    </location>
</feature>
<accession>A0A8C4Q6G3</accession>
<comment type="catalytic activity">
    <reaction evidence="18">
        <text>4,4-dimethyl-5alpha-cholesta-8,24-dien-3beta-ol + NADP(+) = 4,4-dimethyl-5alpha-cholesta-8,14,24-trien-3beta-ol + NADPH + H(+)</text>
        <dbReference type="Rhea" id="RHEA:18561"/>
        <dbReference type="ChEBI" id="CHEBI:15378"/>
        <dbReference type="ChEBI" id="CHEBI:17813"/>
        <dbReference type="ChEBI" id="CHEBI:18364"/>
        <dbReference type="ChEBI" id="CHEBI:57783"/>
        <dbReference type="ChEBI" id="CHEBI:58349"/>
        <dbReference type="EC" id="1.3.1.70"/>
    </reaction>
</comment>
<dbReference type="InterPro" id="IPR019023">
    <property type="entry name" value="Lamin-B_rcpt_of_tudor"/>
</dbReference>
<dbReference type="Gene3D" id="2.30.30.140">
    <property type="match status" value="1"/>
</dbReference>
<keyword evidence="17 18" id="KW-0753">Steroid metabolism</keyword>
<keyword evidence="5" id="KW-0963">Cytoplasm</keyword>
<evidence type="ECO:0000256" key="1">
    <source>
        <dbReference type="ARBA" id="ARBA00004141"/>
    </source>
</evidence>
<keyword evidence="18" id="KW-0256">Endoplasmic reticulum</keyword>
<keyword evidence="9 18" id="KW-0152">Cholesterol biosynthesis</keyword>
<dbReference type="PANTHER" id="PTHR21257:SF52">
    <property type="entry name" value="DELTA(14)-STEROL REDUCTASE TM7SF2"/>
    <property type="match status" value="1"/>
</dbReference>
<comment type="subcellular location">
    <subcellularLocation>
        <location evidence="2">Cytoplasm</location>
    </subcellularLocation>
    <subcellularLocation>
        <location evidence="18">Endoplasmic reticulum membrane</location>
        <topology evidence="18">Multi-pass membrane protein</topology>
    </subcellularLocation>
    <subcellularLocation>
        <location evidence="1">Membrane</location>
        <topology evidence="1">Multi-pass membrane protein</topology>
    </subcellularLocation>
    <subcellularLocation>
        <location evidence="18">Microsome membrane</location>
        <topology evidence="18">Multi-pass membrane protein</topology>
    </subcellularLocation>
</comment>
<dbReference type="Pfam" id="PF01222">
    <property type="entry name" value="ERG4_ERG24"/>
    <property type="match status" value="1"/>
</dbReference>
<feature type="transmembrane region" description="Helical" evidence="18">
    <location>
        <begin position="188"/>
        <end position="210"/>
    </location>
</feature>
<evidence type="ECO:0000256" key="15">
    <source>
        <dbReference type="ARBA" id="ARBA00023136"/>
    </source>
</evidence>
<feature type="transmembrane region" description="Helical" evidence="18">
    <location>
        <begin position="386"/>
        <end position="404"/>
    </location>
</feature>
<dbReference type="GO" id="GO:0050613">
    <property type="term" value="F:Delta14-sterol reductase activity"/>
    <property type="evidence" value="ECO:0007669"/>
    <property type="project" value="UniProtKB-UniRule"/>
</dbReference>
<dbReference type="Proteomes" id="UP000694388">
    <property type="component" value="Unplaced"/>
</dbReference>
<keyword evidence="8 18" id="KW-0812">Transmembrane</keyword>
<evidence type="ECO:0000256" key="9">
    <source>
        <dbReference type="ARBA" id="ARBA00022778"/>
    </source>
</evidence>
<comment type="similarity">
    <text evidence="4 18">Belongs to the ERG4/ERG24 family.</text>
</comment>
<evidence type="ECO:0000256" key="17">
    <source>
        <dbReference type="ARBA" id="ARBA00023221"/>
    </source>
</evidence>
<keyword evidence="16 18" id="KW-1207">Sterol metabolism</keyword>
<name>A0A8C4Q6G3_EPTBU</name>
<reference evidence="21" key="2">
    <citation type="submission" date="2025-09" db="UniProtKB">
        <authorList>
            <consortium name="Ensembl"/>
        </authorList>
    </citation>
    <scope>IDENTIFICATION</scope>
</reference>
<dbReference type="GeneTree" id="ENSGT00390000000417"/>